<dbReference type="InterPro" id="IPR010982">
    <property type="entry name" value="Lambda_DNA-bd_dom_sf"/>
</dbReference>
<dbReference type="InterPro" id="IPR039418">
    <property type="entry name" value="LexA-like"/>
</dbReference>
<dbReference type="Pfam" id="PF01381">
    <property type="entry name" value="HTH_3"/>
    <property type="match status" value="1"/>
</dbReference>
<keyword evidence="3" id="KW-0804">Transcription</keyword>
<proteinExistence type="predicted"/>
<dbReference type="Proteomes" id="UP000471465">
    <property type="component" value="Unassembled WGS sequence"/>
</dbReference>
<dbReference type="GO" id="GO:0003677">
    <property type="term" value="F:DNA binding"/>
    <property type="evidence" value="ECO:0007669"/>
    <property type="project" value="UniProtKB-KW"/>
</dbReference>
<feature type="domain" description="HTH cro/C1-type" evidence="4">
    <location>
        <begin position="12"/>
        <end position="65"/>
    </location>
</feature>
<dbReference type="PANTHER" id="PTHR40661">
    <property type="match status" value="1"/>
</dbReference>
<organism evidence="5 6">
    <name type="scientific">Psychrobacter nivimaris</name>
    <dbReference type="NCBI Taxonomy" id="281738"/>
    <lineage>
        <taxon>Bacteria</taxon>
        <taxon>Pseudomonadati</taxon>
        <taxon>Pseudomonadota</taxon>
        <taxon>Gammaproteobacteria</taxon>
        <taxon>Moraxellales</taxon>
        <taxon>Moraxellaceae</taxon>
        <taxon>Psychrobacter</taxon>
    </lineage>
</organism>
<keyword evidence="6" id="KW-1185">Reference proteome</keyword>
<reference evidence="5 6" key="1">
    <citation type="submission" date="2019-09" db="EMBL/GenBank/DDBJ databases">
        <title>Draft genome sequence of Psychrobacter nivimaris LAMA 639, in search for biotechnological relevant genes.</title>
        <authorList>
            <person name="Lima A.O.S."/>
            <person name="Staloch B.E.K."/>
            <person name="Freitas R.C."/>
            <person name="Niero H."/>
            <person name="Silva M.A.C."/>
        </authorList>
    </citation>
    <scope>NUCLEOTIDE SEQUENCE [LARGE SCALE GENOMIC DNA]</scope>
    <source>
        <strain evidence="5 6">LAMA 639</strain>
    </source>
</reference>
<evidence type="ECO:0000313" key="6">
    <source>
        <dbReference type="Proteomes" id="UP000471465"/>
    </source>
</evidence>
<dbReference type="SUPFAM" id="SSF47413">
    <property type="entry name" value="lambda repressor-like DNA-binding domains"/>
    <property type="match status" value="1"/>
</dbReference>
<dbReference type="InterPro" id="IPR015927">
    <property type="entry name" value="Peptidase_S24_S26A/B/C"/>
</dbReference>
<dbReference type="CDD" id="cd06529">
    <property type="entry name" value="S24_LexA-like"/>
    <property type="match status" value="1"/>
</dbReference>
<dbReference type="PROSITE" id="PS50943">
    <property type="entry name" value="HTH_CROC1"/>
    <property type="match status" value="1"/>
</dbReference>
<gene>
    <name evidence="5" type="ORF">FQV37_2250</name>
</gene>
<keyword evidence="2" id="KW-0238">DNA-binding</keyword>
<dbReference type="EMBL" id="VZIZ01000049">
    <property type="protein sequence ID" value="KAF0567394.1"/>
    <property type="molecule type" value="Genomic_DNA"/>
</dbReference>
<dbReference type="SMART" id="SM00530">
    <property type="entry name" value="HTH_XRE"/>
    <property type="match status" value="1"/>
</dbReference>
<dbReference type="CDD" id="cd00093">
    <property type="entry name" value="HTH_XRE"/>
    <property type="match status" value="1"/>
</dbReference>
<evidence type="ECO:0000256" key="1">
    <source>
        <dbReference type="ARBA" id="ARBA00023015"/>
    </source>
</evidence>
<accession>A0A6N7BUR0</accession>
<evidence type="ECO:0000259" key="4">
    <source>
        <dbReference type="PROSITE" id="PS50943"/>
    </source>
</evidence>
<evidence type="ECO:0000313" key="5">
    <source>
        <dbReference type="EMBL" id="KAF0567394.1"/>
    </source>
</evidence>
<dbReference type="InterPro" id="IPR001387">
    <property type="entry name" value="Cro/C1-type_HTH"/>
</dbReference>
<dbReference type="AlphaFoldDB" id="A0A6N7BUR0"/>
<dbReference type="SUPFAM" id="SSF51306">
    <property type="entry name" value="LexA/Signal peptidase"/>
    <property type="match status" value="1"/>
</dbReference>
<sequence>MGIFMKTLGERVKEERKKRRWSQADLGVKVGVSQAAISEIERDVPKSSGLVIPIAKAFKVDVSYLTDGKENISRQVADNSDIVIIGGQNGEVADPKEYVMIPRYDVRGSCGEGIDVNEVTIVDGMPMPVAWLRAQNLPEAHLLAVIEASGDSMQPTIEDGQTLIVNTVDIEPKSTKIYLICIDGKLFIKRLIYTPNGWIMRSDNPNKSNYPDFVIENEKFSSIDIQGRVVWKSGML</sequence>
<comment type="caution">
    <text evidence="5">The sequence shown here is derived from an EMBL/GenBank/DDBJ whole genome shotgun (WGS) entry which is preliminary data.</text>
</comment>
<dbReference type="Gene3D" id="2.10.109.10">
    <property type="entry name" value="Umud Fragment, subunit A"/>
    <property type="match status" value="1"/>
</dbReference>
<dbReference type="Pfam" id="PF00717">
    <property type="entry name" value="Peptidase_S24"/>
    <property type="match status" value="1"/>
</dbReference>
<dbReference type="InterPro" id="IPR036286">
    <property type="entry name" value="LexA/Signal_pep-like_sf"/>
</dbReference>
<dbReference type="Gene3D" id="1.10.260.40">
    <property type="entry name" value="lambda repressor-like DNA-binding domains"/>
    <property type="match status" value="1"/>
</dbReference>
<evidence type="ECO:0000256" key="2">
    <source>
        <dbReference type="ARBA" id="ARBA00023125"/>
    </source>
</evidence>
<name>A0A6N7BUR0_9GAMM</name>
<dbReference type="PANTHER" id="PTHR40661:SF3">
    <property type="entry name" value="FELS-1 PROPHAGE TRANSCRIPTIONAL REGULATOR"/>
    <property type="match status" value="1"/>
</dbReference>
<protein>
    <recommendedName>
        <fullName evidence="4">HTH cro/C1-type domain-containing protein</fullName>
    </recommendedName>
</protein>
<evidence type="ECO:0000256" key="3">
    <source>
        <dbReference type="ARBA" id="ARBA00023163"/>
    </source>
</evidence>
<keyword evidence="1" id="KW-0805">Transcription regulation</keyword>